<evidence type="ECO:0000313" key="1">
    <source>
        <dbReference type="EMBL" id="ACM06536.1"/>
    </source>
</evidence>
<evidence type="ECO:0000313" key="2">
    <source>
        <dbReference type="Proteomes" id="UP000000447"/>
    </source>
</evidence>
<name>B9L417_THERP</name>
<dbReference type="EMBL" id="CP001276">
    <property type="protein sequence ID" value="ACM06536.1"/>
    <property type="molecule type" value="Genomic_DNA"/>
</dbReference>
<organism evidence="1 2">
    <name type="scientific">Thermomicrobium roseum (strain ATCC 27502 / DSM 5159 / P-2)</name>
    <dbReference type="NCBI Taxonomy" id="309801"/>
    <lineage>
        <taxon>Bacteria</taxon>
        <taxon>Pseudomonadati</taxon>
        <taxon>Thermomicrobiota</taxon>
        <taxon>Thermomicrobia</taxon>
        <taxon>Thermomicrobiales</taxon>
        <taxon>Thermomicrobiaceae</taxon>
        <taxon>Thermomicrobium</taxon>
    </lineage>
</organism>
<protein>
    <submittedName>
        <fullName evidence="1">Uncharacterized protein</fullName>
    </submittedName>
</protein>
<geneLocation type="plasmid" evidence="2">
    <name>Tros</name>
</geneLocation>
<dbReference type="AlphaFoldDB" id="B9L417"/>
<reference evidence="1 2" key="1">
    <citation type="journal article" date="2009" name="PLoS ONE">
        <title>Complete genome sequence of the aerobic CO-oxidizing thermophile Thermomicrobium roseum.</title>
        <authorList>
            <person name="Wu D."/>
            <person name="Raymond J."/>
            <person name="Wu M."/>
            <person name="Chatterji S."/>
            <person name="Ren Q."/>
            <person name="Graham J.E."/>
            <person name="Bryant D.A."/>
            <person name="Robb F."/>
            <person name="Colman A."/>
            <person name="Tallon L.J."/>
            <person name="Badger J.H."/>
            <person name="Madupu R."/>
            <person name="Ward N.L."/>
            <person name="Eisen J.A."/>
        </authorList>
    </citation>
    <scope>NUCLEOTIDE SEQUENCE [LARGE SCALE GENOMIC DNA]</scope>
    <source>
        <strain evidence="2">ATCC 27502 / DSM 5159 / P-2</strain>
        <plasmid evidence="1">unnamed</plasmid>
    </source>
</reference>
<dbReference type="Proteomes" id="UP000000447">
    <property type="component" value="Plasmid unnamed"/>
</dbReference>
<sequence>MACWLGSARRAMGRVMGADRSLHDQTRRMARLIAPPTMMS</sequence>
<accession>B9L417</accession>
<dbReference type="KEGG" id="tro:trd_A0530"/>
<proteinExistence type="predicted"/>
<dbReference type="HOGENOM" id="CLU_3297875_0_0_0"/>
<keyword evidence="1" id="KW-0614">Plasmid</keyword>
<gene>
    <name evidence="1" type="ordered locus">trd_A0530</name>
</gene>
<keyword evidence="2" id="KW-1185">Reference proteome</keyword>